<reference evidence="2" key="1">
    <citation type="journal article" date="2019" name="Int. J. Syst. Evol. Microbiol.">
        <title>Halobacteriovorax valvorus sp. nov., a novel prokaryotic predator isolated from coastal seawater of China.</title>
        <authorList>
            <person name="Chen M.-X."/>
        </authorList>
    </citation>
    <scope>NUCLEOTIDE SEQUENCE [LARGE SCALE GENOMIC DNA]</scope>
    <source>
        <strain evidence="2">BL9</strain>
    </source>
</reference>
<dbReference type="RefSeq" id="WP_114705728.1">
    <property type="nucleotide sequence ID" value="NZ_QDKL01000001.1"/>
</dbReference>
<sequence>MITERQKVIRSFAAIAISFTAVWYSTNYNPTSSRSTASFFQVGNCFSALKKIIKNYEVRVGGDVSIINMKGDNIQGKIHSYARGGLQINNSKGAYLISYSDIQSINDEVLGEIEIYKKLLEGEVENLKNKDVNVHFYNGTNHTSIAGRDFEIGDETLNFTSIEDGRRMTFAYEKIYGLDVIDVAKETKKIRKDVKLLEGEFVTVELKSGENLDGTISLSLDGSRVEITDVDDADEVMAIPITDIKSIYQ</sequence>
<dbReference type="InterPro" id="IPR018039">
    <property type="entry name" value="IF_conserved"/>
</dbReference>
<protein>
    <recommendedName>
        <fullName evidence="3">DUF5666 domain-containing protein</fullName>
    </recommendedName>
</protein>
<organism evidence="1 2">
    <name type="scientific">Halobacteriovorax vibrionivorans</name>
    <dbReference type="NCBI Taxonomy" id="2152716"/>
    <lineage>
        <taxon>Bacteria</taxon>
        <taxon>Pseudomonadati</taxon>
        <taxon>Bdellovibrionota</taxon>
        <taxon>Bacteriovoracia</taxon>
        <taxon>Bacteriovoracales</taxon>
        <taxon>Halobacteriovoraceae</taxon>
        <taxon>Halobacteriovorax</taxon>
    </lineage>
</organism>
<dbReference type="Proteomes" id="UP000443582">
    <property type="component" value="Unassembled WGS sequence"/>
</dbReference>
<dbReference type="PROSITE" id="PS00226">
    <property type="entry name" value="IF_ROD_1"/>
    <property type="match status" value="1"/>
</dbReference>
<keyword evidence="2" id="KW-1185">Reference proteome</keyword>
<evidence type="ECO:0008006" key="3">
    <source>
        <dbReference type="Google" id="ProtNLM"/>
    </source>
</evidence>
<dbReference type="EMBL" id="QDKL01000001">
    <property type="protein sequence ID" value="RZF22783.1"/>
    <property type="molecule type" value="Genomic_DNA"/>
</dbReference>
<evidence type="ECO:0000313" key="1">
    <source>
        <dbReference type="EMBL" id="RZF22783.1"/>
    </source>
</evidence>
<comment type="caution">
    <text evidence="1">The sequence shown here is derived from an EMBL/GenBank/DDBJ whole genome shotgun (WGS) entry which is preliminary data.</text>
</comment>
<evidence type="ECO:0000313" key="2">
    <source>
        <dbReference type="Proteomes" id="UP000443582"/>
    </source>
</evidence>
<gene>
    <name evidence="1" type="ORF">DAY19_03145</name>
</gene>
<name>A0ABY0IIK1_9BACT</name>
<proteinExistence type="predicted"/>
<accession>A0ABY0IIK1</accession>